<dbReference type="InterPro" id="IPR001314">
    <property type="entry name" value="Peptidase_S1A"/>
</dbReference>
<evidence type="ECO:0000256" key="8">
    <source>
        <dbReference type="ARBA" id="ARBA00023157"/>
    </source>
</evidence>
<sequence length="442" mass="48634">MCCICDRRVENFKMWIYLAAFVGALVVSCNAQARSPCPGLFQYVSHEPGQWVADVTLASEADLHGVWVRLILDAPSSELNVTDNFGEVVTVDHLEYLLKNRDFLLKAGEPVKARIFVKYDGDKAPKLIGFRLNARTVCPEHGGEFNWVEENGQISKEYFFGDLNNKDFLNSRPTARAVTGCGTVPLFPAGSSSGKNEAEGQWPWHASIYLTKGNAQKSICSATLISPTHLLTAAHCVTPKNSEIPLNSDILRIRVGEHFTKSENKGVQEAHVIDVIVHSGYNAINFHNDVAIIRLDKAVTITDYVRPACLWEESPEVQAVLRREGIVAGLGFDNEGRYTERLTQAKVKVAARDVCLNSKPHLAPFLSENGLCAVYEKANTICVGESGSGFTVLSDTPKPVWQLRGLISVGAGLQNNLVCNESNYIVLTDLAKYLNWIKATLA</sequence>
<keyword evidence="6" id="KW-0720">Serine protease</keyword>
<dbReference type="GO" id="GO:0006508">
    <property type="term" value="P:proteolysis"/>
    <property type="evidence" value="ECO:0007669"/>
    <property type="project" value="UniProtKB-KW"/>
</dbReference>
<dbReference type="PROSITE" id="PS51257">
    <property type="entry name" value="PROKAR_LIPOPROTEIN"/>
    <property type="match status" value="1"/>
</dbReference>
<evidence type="ECO:0000256" key="6">
    <source>
        <dbReference type="ARBA" id="ARBA00022825"/>
    </source>
</evidence>
<name>A0A8K0CGK5_IGNLU</name>
<evidence type="ECO:0000313" key="12">
    <source>
        <dbReference type="Proteomes" id="UP000801492"/>
    </source>
</evidence>
<keyword evidence="7" id="KW-0865">Zymogen</keyword>
<comment type="caution">
    <text evidence="11">The sequence shown here is derived from an EMBL/GenBank/DDBJ whole genome shotgun (WGS) entry which is preliminary data.</text>
</comment>
<dbReference type="PROSITE" id="PS50240">
    <property type="entry name" value="TRYPSIN_DOM"/>
    <property type="match status" value="1"/>
</dbReference>
<evidence type="ECO:0000256" key="9">
    <source>
        <dbReference type="SAM" id="SignalP"/>
    </source>
</evidence>
<evidence type="ECO:0000256" key="3">
    <source>
        <dbReference type="ARBA" id="ARBA00022670"/>
    </source>
</evidence>
<comment type="subcellular location">
    <subcellularLocation>
        <location evidence="1">Secreted</location>
    </subcellularLocation>
</comment>
<dbReference type="Pfam" id="PF16030">
    <property type="entry name" value="GD_N"/>
    <property type="match status" value="1"/>
</dbReference>
<evidence type="ECO:0000313" key="11">
    <source>
        <dbReference type="EMBL" id="KAF2885246.1"/>
    </source>
</evidence>
<protein>
    <recommendedName>
        <fullName evidence="10">Peptidase S1 domain-containing protein</fullName>
    </recommendedName>
</protein>
<dbReference type="PROSITE" id="PS00134">
    <property type="entry name" value="TRYPSIN_HIS"/>
    <property type="match status" value="1"/>
</dbReference>
<dbReference type="GO" id="GO:0004252">
    <property type="term" value="F:serine-type endopeptidase activity"/>
    <property type="evidence" value="ECO:0007669"/>
    <property type="project" value="InterPro"/>
</dbReference>
<dbReference type="GO" id="GO:0005576">
    <property type="term" value="C:extracellular region"/>
    <property type="evidence" value="ECO:0007669"/>
    <property type="project" value="UniProtKB-SubCell"/>
</dbReference>
<accession>A0A8K0CGK5</accession>
<evidence type="ECO:0000256" key="2">
    <source>
        <dbReference type="ARBA" id="ARBA00022525"/>
    </source>
</evidence>
<evidence type="ECO:0000259" key="10">
    <source>
        <dbReference type="PROSITE" id="PS50240"/>
    </source>
</evidence>
<feature type="signal peptide" evidence="9">
    <location>
        <begin position="1"/>
        <end position="31"/>
    </location>
</feature>
<dbReference type="InterPro" id="IPR051333">
    <property type="entry name" value="CLIP_Serine_Protease"/>
</dbReference>
<gene>
    <name evidence="11" type="ORF">ILUMI_20912</name>
</gene>
<dbReference type="Gene3D" id="2.40.10.10">
    <property type="entry name" value="Trypsin-like serine proteases"/>
    <property type="match status" value="1"/>
</dbReference>
<feature type="chain" id="PRO_5035465686" description="Peptidase S1 domain-containing protein" evidence="9">
    <location>
        <begin position="32"/>
        <end position="442"/>
    </location>
</feature>
<dbReference type="InterPro" id="IPR001254">
    <property type="entry name" value="Trypsin_dom"/>
</dbReference>
<dbReference type="Proteomes" id="UP000801492">
    <property type="component" value="Unassembled WGS sequence"/>
</dbReference>
<evidence type="ECO:0000256" key="5">
    <source>
        <dbReference type="ARBA" id="ARBA00022801"/>
    </source>
</evidence>
<dbReference type="InterPro" id="IPR043504">
    <property type="entry name" value="Peptidase_S1_PA_chymotrypsin"/>
</dbReference>
<dbReference type="FunFam" id="2.40.10.10:FF:000146">
    <property type="entry name" value="Serine protease 53"/>
    <property type="match status" value="1"/>
</dbReference>
<evidence type="ECO:0000256" key="1">
    <source>
        <dbReference type="ARBA" id="ARBA00004613"/>
    </source>
</evidence>
<keyword evidence="4 9" id="KW-0732">Signal</keyword>
<dbReference type="PRINTS" id="PR00722">
    <property type="entry name" value="CHYMOTRYPSIN"/>
</dbReference>
<dbReference type="Pfam" id="PF00089">
    <property type="entry name" value="Trypsin"/>
    <property type="match status" value="1"/>
</dbReference>
<dbReference type="EMBL" id="VTPC01089974">
    <property type="protein sequence ID" value="KAF2885246.1"/>
    <property type="molecule type" value="Genomic_DNA"/>
</dbReference>
<keyword evidence="8" id="KW-1015">Disulfide bond</keyword>
<keyword evidence="3" id="KW-0645">Protease</keyword>
<keyword evidence="5" id="KW-0378">Hydrolase</keyword>
<dbReference type="InterPro" id="IPR018114">
    <property type="entry name" value="TRYPSIN_HIS"/>
</dbReference>
<dbReference type="InterPro" id="IPR031986">
    <property type="entry name" value="GD_N"/>
</dbReference>
<dbReference type="OrthoDB" id="6147874at2759"/>
<organism evidence="11 12">
    <name type="scientific">Ignelater luminosus</name>
    <name type="common">Cucubano</name>
    <name type="synonym">Pyrophorus luminosus</name>
    <dbReference type="NCBI Taxonomy" id="2038154"/>
    <lineage>
        <taxon>Eukaryota</taxon>
        <taxon>Metazoa</taxon>
        <taxon>Ecdysozoa</taxon>
        <taxon>Arthropoda</taxon>
        <taxon>Hexapoda</taxon>
        <taxon>Insecta</taxon>
        <taxon>Pterygota</taxon>
        <taxon>Neoptera</taxon>
        <taxon>Endopterygota</taxon>
        <taxon>Coleoptera</taxon>
        <taxon>Polyphaga</taxon>
        <taxon>Elateriformia</taxon>
        <taxon>Elateroidea</taxon>
        <taxon>Elateridae</taxon>
        <taxon>Agrypninae</taxon>
        <taxon>Pyrophorini</taxon>
        <taxon>Ignelater</taxon>
    </lineage>
</organism>
<evidence type="ECO:0000256" key="4">
    <source>
        <dbReference type="ARBA" id="ARBA00022729"/>
    </source>
</evidence>
<keyword evidence="2" id="KW-0964">Secreted</keyword>
<dbReference type="SUPFAM" id="SSF50494">
    <property type="entry name" value="Trypsin-like serine proteases"/>
    <property type="match status" value="1"/>
</dbReference>
<dbReference type="AlphaFoldDB" id="A0A8K0CGK5"/>
<keyword evidence="12" id="KW-1185">Reference proteome</keyword>
<dbReference type="InterPro" id="IPR009003">
    <property type="entry name" value="Peptidase_S1_PA"/>
</dbReference>
<proteinExistence type="predicted"/>
<feature type="domain" description="Peptidase S1" evidence="10">
    <location>
        <begin position="191"/>
        <end position="442"/>
    </location>
</feature>
<reference evidence="11" key="1">
    <citation type="submission" date="2019-08" db="EMBL/GenBank/DDBJ databases">
        <title>The genome of the North American firefly Photinus pyralis.</title>
        <authorList>
            <consortium name="Photinus pyralis genome working group"/>
            <person name="Fallon T.R."/>
            <person name="Sander Lower S.E."/>
            <person name="Weng J.-K."/>
        </authorList>
    </citation>
    <scope>NUCLEOTIDE SEQUENCE</scope>
    <source>
        <strain evidence="11">TRF0915ILg1</strain>
        <tissue evidence="11">Whole body</tissue>
    </source>
</reference>
<dbReference type="CDD" id="cd00190">
    <property type="entry name" value="Tryp_SPc"/>
    <property type="match status" value="1"/>
</dbReference>
<dbReference type="SMART" id="SM00020">
    <property type="entry name" value="Tryp_SPc"/>
    <property type="match status" value="1"/>
</dbReference>
<evidence type="ECO:0000256" key="7">
    <source>
        <dbReference type="ARBA" id="ARBA00023145"/>
    </source>
</evidence>
<dbReference type="PANTHER" id="PTHR24260:SF143">
    <property type="entry name" value="SERINE PROTEASE GD-LIKE PROTEIN"/>
    <property type="match status" value="1"/>
</dbReference>
<dbReference type="PANTHER" id="PTHR24260">
    <property type="match status" value="1"/>
</dbReference>